<proteinExistence type="predicted"/>
<reference evidence="2" key="1">
    <citation type="journal article" date="2022" name="Mol. Ecol. Resour.">
        <title>The genomes of chicory, endive, great burdock and yacon provide insights into Asteraceae palaeo-polyploidization history and plant inulin production.</title>
        <authorList>
            <person name="Fan W."/>
            <person name="Wang S."/>
            <person name="Wang H."/>
            <person name="Wang A."/>
            <person name="Jiang F."/>
            <person name="Liu H."/>
            <person name="Zhao H."/>
            <person name="Xu D."/>
            <person name="Zhang Y."/>
        </authorList>
    </citation>
    <scope>NUCLEOTIDE SEQUENCE [LARGE SCALE GENOMIC DNA]</scope>
    <source>
        <strain evidence="2">cv. Niubang</strain>
    </source>
</reference>
<evidence type="ECO:0000313" key="2">
    <source>
        <dbReference type="Proteomes" id="UP001055879"/>
    </source>
</evidence>
<sequence length="125" mass="14766">MEKQFLDFIDRHELGDLIRISLSGREYDNPRKVFTVIKKKGEREKQELPLPLDMYLDEQRKRHQADCLARSFILQGISKEISKKISIKLECKKATGKQLWEQIEKEETTLICLMGRMEDEPENEA</sequence>
<evidence type="ECO:0000313" key="1">
    <source>
        <dbReference type="EMBL" id="KAI3771510.1"/>
    </source>
</evidence>
<dbReference type="EMBL" id="CM042047">
    <property type="protein sequence ID" value="KAI3771510.1"/>
    <property type="molecule type" value="Genomic_DNA"/>
</dbReference>
<dbReference type="Proteomes" id="UP001055879">
    <property type="component" value="Linkage Group LG01"/>
</dbReference>
<protein>
    <submittedName>
        <fullName evidence="1">Uncharacterized protein</fullName>
    </submittedName>
</protein>
<name>A0ACB9FK42_ARCLA</name>
<reference evidence="1 2" key="2">
    <citation type="journal article" date="2022" name="Mol. Ecol. Resour.">
        <title>The genomes of chicory, endive, great burdock and yacon provide insights into Asteraceae paleo-polyploidization history and plant inulin production.</title>
        <authorList>
            <person name="Fan W."/>
            <person name="Wang S."/>
            <person name="Wang H."/>
            <person name="Wang A."/>
            <person name="Jiang F."/>
            <person name="Liu H."/>
            <person name="Zhao H."/>
            <person name="Xu D."/>
            <person name="Zhang Y."/>
        </authorList>
    </citation>
    <scope>NUCLEOTIDE SEQUENCE [LARGE SCALE GENOMIC DNA]</scope>
    <source>
        <strain evidence="2">cv. Niubang</strain>
    </source>
</reference>
<gene>
    <name evidence="1" type="ORF">L6452_02675</name>
</gene>
<accession>A0ACB9FK42</accession>
<comment type="caution">
    <text evidence="1">The sequence shown here is derived from an EMBL/GenBank/DDBJ whole genome shotgun (WGS) entry which is preliminary data.</text>
</comment>
<organism evidence="1 2">
    <name type="scientific">Arctium lappa</name>
    <name type="common">Greater burdock</name>
    <name type="synonym">Lappa major</name>
    <dbReference type="NCBI Taxonomy" id="4217"/>
    <lineage>
        <taxon>Eukaryota</taxon>
        <taxon>Viridiplantae</taxon>
        <taxon>Streptophyta</taxon>
        <taxon>Embryophyta</taxon>
        <taxon>Tracheophyta</taxon>
        <taxon>Spermatophyta</taxon>
        <taxon>Magnoliopsida</taxon>
        <taxon>eudicotyledons</taxon>
        <taxon>Gunneridae</taxon>
        <taxon>Pentapetalae</taxon>
        <taxon>asterids</taxon>
        <taxon>campanulids</taxon>
        <taxon>Asterales</taxon>
        <taxon>Asteraceae</taxon>
        <taxon>Carduoideae</taxon>
        <taxon>Cardueae</taxon>
        <taxon>Arctiinae</taxon>
        <taxon>Arctium</taxon>
    </lineage>
</organism>
<keyword evidence="2" id="KW-1185">Reference proteome</keyword>